<sequence length="74" mass="8316">MTSGEFYEIPYRTMVRCISVCFILEASMRIQPTCMSIGEAVGIAAAWAKKHNIQVNALDWNDIPAAERSYVSKM</sequence>
<reference evidence="1 2" key="1">
    <citation type="submission" date="2016-10" db="EMBL/GenBank/DDBJ databases">
        <authorList>
            <person name="de Groot N.N."/>
        </authorList>
    </citation>
    <scope>NUCLEOTIDE SEQUENCE [LARGE SCALE GENOMIC DNA]</scope>
    <source>
        <strain evidence="1 2">DSM 16981</strain>
    </source>
</reference>
<dbReference type="Pfam" id="PF12831">
    <property type="entry name" value="FAD_oxidored"/>
    <property type="match status" value="1"/>
</dbReference>
<organism evidence="1 2">
    <name type="scientific">Megasphaera paucivorans</name>
    <dbReference type="NCBI Taxonomy" id="349095"/>
    <lineage>
        <taxon>Bacteria</taxon>
        <taxon>Bacillati</taxon>
        <taxon>Bacillota</taxon>
        <taxon>Negativicutes</taxon>
        <taxon>Veillonellales</taxon>
        <taxon>Veillonellaceae</taxon>
        <taxon>Megasphaera</taxon>
    </lineage>
</organism>
<accession>A0A1G9XJ39</accession>
<keyword evidence="2" id="KW-1185">Reference proteome</keyword>
<proteinExistence type="predicted"/>
<evidence type="ECO:0000313" key="1">
    <source>
        <dbReference type="EMBL" id="SDM96245.1"/>
    </source>
</evidence>
<dbReference type="AlphaFoldDB" id="A0A1G9XJ39"/>
<dbReference type="EMBL" id="FNHQ01000018">
    <property type="protein sequence ID" value="SDM96245.1"/>
    <property type="molecule type" value="Genomic_DNA"/>
</dbReference>
<dbReference type="Proteomes" id="UP000199309">
    <property type="component" value="Unassembled WGS sequence"/>
</dbReference>
<gene>
    <name evidence="1" type="ORF">SAMN05660299_01831</name>
</gene>
<protein>
    <submittedName>
        <fullName evidence="1">FAD dependent oxidoreductase</fullName>
    </submittedName>
</protein>
<name>A0A1G9XJ39_9FIRM</name>
<evidence type="ECO:0000313" key="2">
    <source>
        <dbReference type="Proteomes" id="UP000199309"/>
    </source>
</evidence>
<dbReference type="STRING" id="349095.SAMN05660299_01831"/>